<dbReference type="GO" id="GO:0051539">
    <property type="term" value="F:4 iron, 4 sulfur cluster binding"/>
    <property type="evidence" value="ECO:0007669"/>
    <property type="project" value="UniProtKB-KW"/>
</dbReference>
<dbReference type="GO" id="GO:0006285">
    <property type="term" value="P:base-excision repair, AP site formation"/>
    <property type="evidence" value="ECO:0007669"/>
    <property type="project" value="InterPro"/>
</dbReference>
<dbReference type="Gene3D" id="1.10.340.30">
    <property type="entry name" value="Hypothetical protein, domain 2"/>
    <property type="match status" value="1"/>
</dbReference>
<feature type="non-terminal residue" evidence="16">
    <location>
        <position position="1"/>
    </location>
</feature>
<feature type="domain" description="HhH-GPD" evidence="15">
    <location>
        <begin position="59"/>
        <end position="212"/>
    </location>
</feature>
<dbReference type="InterPro" id="IPR003651">
    <property type="entry name" value="Endonuclease3_FeS-loop_motif"/>
</dbReference>
<dbReference type="CDD" id="cd00056">
    <property type="entry name" value="ENDO3c"/>
    <property type="match status" value="1"/>
</dbReference>
<sequence>QSLKTPHPAPENWKETYDAIKGMRARITAPVDTMGCDQAQYKEQDPKNQRFATLVSLMLSSQTKDEVTDAAVSKLRDAIGGSLSVEALIATDDDKISDAICKVGFWRRKTGYLKQAAQRLRDNFDSDVPKTVDELCSLPGVGPKMAFLALHTAWNLNVGIGVDVHVHRITNRLKWHKPPTKNPEETRLNLQSWLPSDLHREINHLLVGFGQVVCLPVGPRCDQCTLSTSCPSAQ</sequence>
<dbReference type="GO" id="GO:0006289">
    <property type="term" value="P:nucleotide-excision repair"/>
    <property type="evidence" value="ECO:0007669"/>
    <property type="project" value="TreeGrafter"/>
</dbReference>
<dbReference type="HOGENOM" id="CLU_012862_4_2_1"/>
<dbReference type="EMBL" id="KI925458">
    <property type="protein sequence ID" value="ETW81505.1"/>
    <property type="molecule type" value="Genomic_DNA"/>
</dbReference>
<gene>
    <name evidence="16" type="ORF">HETIRDRAFT_26348</name>
</gene>
<dbReference type="OrthoDB" id="2099276at2759"/>
<evidence type="ECO:0000256" key="5">
    <source>
        <dbReference type="ARBA" id="ARBA00022723"/>
    </source>
</evidence>
<evidence type="ECO:0000256" key="2">
    <source>
        <dbReference type="ARBA" id="ARBA00008343"/>
    </source>
</evidence>
<dbReference type="InParanoid" id="W4K827"/>
<dbReference type="GO" id="GO:0005634">
    <property type="term" value="C:nucleus"/>
    <property type="evidence" value="ECO:0007669"/>
    <property type="project" value="InterPro"/>
</dbReference>
<dbReference type="FunCoup" id="W4K827">
    <property type="interactions" value="230"/>
</dbReference>
<dbReference type="STRING" id="747525.W4K827"/>
<feature type="non-terminal residue" evidence="16">
    <location>
        <position position="234"/>
    </location>
</feature>
<proteinExistence type="inferred from homology"/>
<reference evidence="16 17" key="1">
    <citation type="journal article" date="2012" name="New Phytol.">
        <title>Insight into trade-off between wood decay and parasitism from the genome of a fungal forest pathogen.</title>
        <authorList>
            <person name="Olson A."/>
            <person name="Aerts A."/>
            <person name="Asiegbu F."/>
            <person name="Belbahri L."/>
            <person name="Bouzid O."/>
            <person name="Broberg A."/>
            <person name="Canback B."/>
            <person name="Coutinho P.M."/>
            <person name="Cullen D."/>
            <person name="Dalman K."/>
            <person name="Deflorio G."/>
            <person name="van Diepen L.T."/>
            <person name="Dunand C."/>
            <person name="Duplessis S."/>
            <person name="Durling M."/>
            <person name="Gonthier P."/>
            <person name="Grimwood J."/>
            <person name="Fossdal C.G."/>
            <person name="Hansson D."/>
            <person name="Henrissat B."/>
            <person name="Hietala A."/>
            <person name="Himmelstrand K."/>
            <person name="Hoffmeister D."/>
            <person name="Hogberg N."/>
            <person name="James T.Y."/>
            <person name="Karlsson M."/>
            <person name="Kohler A."/>
            <person name="Kues U."/>
            <person name="Lee Y.H."/>
            <person name="Lin Y.C."/>
            <person name="Lind M."/>
            <person name="Lindquist E."/>
            <person name="Lombard V."/>
            <person name="Lucas S."/>
            <person name="Lunden K."/>
            <person name="Morin E."/>
            <person name="Murat C."/>
            <person name="Park J."/>
            <person name="Raffaello T."/>
            <person name="Rouze P."/>
            <person name="Salamov A."/>
            <person name="Schmutz J."/>
            <person name="Solheim H."/>
            <person name="Stahlberg J."/>
            <person name="Velez H."/>
            <person name="de Vries R.P."/>
            <person name="Wiebenga A."/>
            <person name="Woodward S."/>
            <person name="Yakovlev I."/>
            <person name="Garbelotto M."/>
            <person name="Martin F."/>
            <person name="Grigoriev I.V."/>
            <person name="Stenlid J."/>
        </authorList>
    </citation>
    <scope>NUCLEOTIDE SEQUENCE [LARGE SCALE GENOMIC DNA]</scope>
    <source>
        <strain evidence="16 17">TC 32-1</strain>
    </source>
</reference>
<name>W4K827_HETIT</name>
<evidence type="ECO:0000256" key="1">
    <source>
        <dbReference type="ARBA" id="ARBA00001966"/>
    </source>
</evidence>
<keyword evidence="10" id="KW-0411">Iron-sulfur</keyword>
<evidence type="ECO:0000313" key="16">
    <source>
        <dbReference type="EMBL" id="ETW81505.1"/>
    </source>
</evidence>
<dbReference type="Pfam" id="PF00730">
    <property type="entry name" value="HhH-GPD"/>
    <property type="match status" value="1"/>
</dbReference>
<dbReference type="GO" id="GO:0003677">
    <property type="term" value="F:DNA binding"/>
    <property type="evidence" value="ECO:0007669"/>
    <property type="project" value="InterPro"/>
</dbReference>
<dbReference type="InterPro" id="IPR000445">
    <property type="entry name" value="HhH_motif"/>
</dbReference>
<dbReference type="SUPFAM" id="SSF48150">
    <property type="entry name" value="DNA-glycosylase"/>
    <property type="match status" value="1"/>
</dbReference>
<dbReference type="AlphaFoldDB" id="W4K827"/>
<evidence type="ECO:0000256" key="12">
    <source>
        <dbReference type="ARBA" id="ARBA00023239"/>
    </source>
</evidence>
<evidence type="ECO:0000259" key="15">
    <source>
        <dbReference type="SMART" id="SM00478"/>
    </source>
</evidence>
<dbReference type="PIRSF" id="PIRSF001435">
    <property type="entry name" value="Nth"/>
    <property type="match status" value="1"/>
</dbReference>
<keyword evidence="5" id="KW-0479">Metal-binding</keyword>
<comment type="cofactor">
    <cofactor evidence="1">
        <name>[4Fe-4S] cluster</name>
        <dbReference type="ChEBI" id="CHEBI:49883"/>
    </cofactor>
</comment>
<dbReference type="FunFam" id="1.10.340.30:FF:000005">
    <property type="entry name" value="Endonuclease III-like protein 1"/>
    <property type="match status" value="1"/>
</dbReference>
<dbReference type="Pfam" id="PF00633">
    <property type="entry name" value="HHH"/>
    <property type="match status" value="1"/>
</dbReference>
<dbReference type="SMART" id="SM00478">
    <property type="entry name" value="ENDO3c"/>
    <property type="match status" value="1"/>
</dbReference>
<dbReference type="Gene3D" id="1.10.1670.10">
    <property type="entry name" value="Helix-hairpin-Helix base-excision DNA repair enzymes (C-terminal)"/>
    <property type="match status" value="1"/>
</dbReference>
<evidence type="ECO:0000256" key="3">
    <source>
        <dbReference type="ARBA" id="ARBA00012720"/>
    </source>
</evidence>
<dbReference type="InterPro" id="IPR003265">
    <property type="entry name" value="HhH-GPD_domain"/>
</dbReference>
<keyword evidence="6" id="KW-0227">DNA damage</keyword>
<comment type="catalytic activity">
    <reaction evidence="14">
        <text>2'-deoxyribonucleotide-(2'-deoxyribose 5'-phosphate)-2'-deoxyribonucleotide-DNA = a 3'-end 2'-deoxyribonucleotide-(2,3-dehydro-2,3-deoxyribose 5'-phosphate)-DNA + a 5'-end 5'-phospho-2'-deoxyribonucleoside-DNA + H(+)</text>
        <dbReference type="Rhea" id="RHEA:66592"/>
        <dbReference type="Rhea" id="RHEA-COMP:13180"/>
        <dbReference type="Rhea" id="RHEA-COMP:16897"/>
        <dbReference type="Rhea" id="RHEA-COMP:17067"/>
        <dbReference type="ChEBI" id="CHEBI:15378"/>
        <dbReference type="ChEBI" id="CHEBI:136412"/>
        <dbReference type="ChEBI" id="CHEBI:157695"/>
        <dbReference type="ChEBI" id="CHEBI:167181"/>
        <dbReference type="EC" id="4.2.99.18"/>
    </reaction>
</comment>
<dbReference type="Proteomes" id="UP000030671">
    <property type="component" value="Unassembled WGS sequence"/>
</dbReference>
<keyword evidence="4" id="KW-0004">4Fe-4S</keyword>
<dbReference type="EC" id="4.2.99.18" evidence="3"/>
<organism evidence="16 17">
    <name type="scientific">Heterobasidion irregulare (strain TC 32-1)</name>
    <dbReference type="NCBI Taxonomy" id="747525"/>
    <lineage>
        <taxon>Eukaryota</taxon>
        <taxon>Fungi</taxon>
        <taxon>Dikarya</taxon>
        <taxon>Basidiomycota</taxon>
        <taxon>Agaricomycotina</taxon>
        <taxon>Agaricomycetes</taxon>
        <taxon>Russulales</taxon>
        <taxon>Bondarzewiaceae</taxon>
        <taxon>Heterobasidion</taxon>
        <taxon>Heterobasidion annosum species complex</taxon>
    </lineage>
</organism>
<keyword evidence="11" id="KW-0234">DNA repair</keyword>
<evidence type="ECO:0000256" key="6">
    <source>
        <dbReference type="ARBA" id="ARBA00022763"/>
    </source>
</evidence>
<evidence type="ECO:0000256" key="14">
    <source>
        <dbReference type="ARBA" id="ARBA00044632"/>
    </source>
</evidence>
<dbReference type="KEGG" id="hir:HETIRDRAFT_26348"/>
<evidence type="ECO:0000256" key="9">
    <source>
        <dbReference type="ARBA" id="ARBA00023004"/>
    </source>
</evidence>
<evidence type="ECO:0000256" key="7">
    <source>
        <dbReference type="ARBA" id="ARBA00022801"/>
    </source>
</evidence>
<dbReference type="FunFam" id="1.10.1670.10:FF:000003">
    <property type="entry name" value="Endonuclease III homolog"/>
    <property type="match status" value="1"/>
</dbReference>
<dbReference type="GeneID" id="20669258"/>
<dbReference type="RefSeq" id="XP_009545770.1">
    <property type="nucleotide sequence ID" value="XM_009547475.1"/>
</dbReference>
<dbReference type="PANTHER" id="PTHR43286:SF1">
    <property type="entry name" value="ENDONUCLEASE III-LIKE PROTEIN 1"/>
    <property type="match status" value="1"/>
</dbReference>
<keyword evidence="17" id="KW-1185">Reference proteome</keyword>
<dbReference type="InterPro" id="IPR030841">
    <property type="entry name" value="NTH1"/>
</dbReference>
<dbReference type="PROSITE" id="PS01155">
    <property type="entry name" value="ENDONUCLEASE_III_2"/>
    <property type="match status" value="1"/>
</dbReference>
<protein>
    <recommendedName>
        <fullName evidence="3">DNA-(apurinic or apyrimidinic site) lyase</fullName>
        <ecNumber evidence="3">4.2.99.18</ecNumber>
    </recommendedName>
</protein>
<keyword evidence="9" id="KW-0408">Iron</keyword>
<keyword evidence="8" id="KW-0809">Transit peptide</keyword>
<dbReference type="PANTHER" id="PTHR43286">
    <property type="entry name" value="ENDONUCLEASE III-LIKE PROTEIN 1"/>
    <property type="match status" value="1"/>
</dbReference>
<dbReference type="GO" id="GO:0000703">
    <property type="term" value="F:oxidized pyrimidine nucleobase lesion DNA N-glycosylase activity"/>
    <property type="evidence" value="ECO:0007669"/>
    <property type="project" value="TreeGrafter"/>
</dbReference>
<evidence type="ECO:0000256" key="10">
    <source>
        <dbReference type="ARBA" id="ARBA00023014"/>
    </source>
</evidence>
<dbReference type="eggNOG" id="KOG1921">
    <property type="taxonomic scope" value="Eukaryota"/>
</dbReference>
<keyword evidence="13" id="KW-0326">Glycosidase</keyword>
<comment type="similarity">
    <text evidence="2">Belongs to the Nth/MutY family.</text>
</comment>
<evidence type="ECO:0000256" key="11">
    <source>
        <dbReference type="ARBA" id="ARBA00023204"/>
    </source>
</evidence>
<evidence type="ECO:0000256" key="13">
    <source>
        <dbReference type="ARBA" id="ARBA00023295"/>
    </source>
</evidence>
<dbReference type="InterPro" id="IPR023170">
    <property type="entry name" value="HhH_base_excis_C"/>
</dbReference>
<dbReference type="InterPro" id="IPR011257">
    <property type="entry name" value="DNA_glycosylase"/>
</dbReference>
<dbReference type="SMART" id="SM00525">
    <property type="entry name" value="FES"/>
    <property type="match status" value="1"/>
</dbReference>
<keyword evidence="7" id="KW-0378">Hydrolase</keyword>
<dbReference type="GO" id="GO:0140078">
    <property type="term" value="F:class I DNA-(apurinic or apyrimidinic site) endonuclease activity"/>
    <property type="evidence" value="ECO:0007669"/>
    <property type="project" value="UniProtKB-EC"/>
</dbReference>
<keyword evidence="12" id="KW-0456">Lyase</keyword>
<dbReference type="GO" id="GO:0046872">
    <property type="term" value="F:metal ion binding"/>
    <property type="evidence" value="ECO:0007669"/>
    <property type="project" value="UniProtKB-KW"/>
</dbReference>
<dbReference type="HAMAP" id="MF_03183">
    <property type="entry name" value="Endonuclease_III_Nth"/>
    <property type="match status" value="1"/>
</dbReference>
<evidence type="ECO:0000256" key="8">
    <source>
        <dbReference type="ARBA" id="ARBA00022946"/>
    </source>
</evidence>
<accession>W4K827</accession>
<evidence type="ECO:0000256" key="4">
    <source>
        <dbReference type="ARBA" id="ARBA00022485"/>
    </source>
</evidence>
<evidence type="ECO:0000313" key="17">
    <source>
        <dbReference type="Proteomes" id="UP000030671"/>
    </source>
</evidence>
<dbReference type="InterPro" id="IPR004036">
    <property type="entry name" value="Endonuclease-III-like_CS2"/>
</dbReference>